<dbReference type="HOGENOM" id="CLU_1222119_0_0_1"/>
<dbReference type="Proteomes" id="UP000015103">
    <property type="component" value="Unassembled WGS sequence"/>
</dbReference>
<evidence type="ECO:0000313" key="1">
    <source>
        <dbReference type="EnsemblMetazoa" id="RPRC006507-PA"/>
    </source>
</evidence>
<dbReference type="Gene3D" id="3.60.10.10">
    <property type="entry name" value="Endonuclease/exonuclease/phosphatase"/>
    <property type="match status" value="1"/>
</dbReference>
<reference evidence="1" key="1">
    <citation type="submission" date="2015-05" db="UniProtKB">
        <authorList>
            <consortium name="EnsemblMetazoa"/>
        </authorList>
    </citation>
    <scope>IDENTIFICATION</scope>
</reference>
<dbReference type="OMA" id="REWINAK"/>
<dbReference type="SUPFAM" id="SSF56219">
    <property type="entry name" value="DNase I-like"/>
    <property type="match status" value="1"/>
</dbReference>
<dbReference type="eggNOG" id="KOG1075">
    <property type="taxonomic scope" value="Eukaryota"/>
</dbReference>
<accession>T1HR37</accession>
<dbReference type="STRING" id="13249.T1HR37"/>
<evidence type="ECO:0000313" key="2">
    <source>
        <dbReference type="Proteomes" id="UP000015103"/>
    </source>
</evidence>
<dbReference type="EMBL" id="ACPB03000495">
    <property type="status" value="NOT_ANNOTATED_CDS"/>
    <property type="molecule type" value="Genomic_DNA"/>
</dbReference>
<dbReference type="VEuPathDB" id="VectorBase:RPRC006507"/>
<dbReference type="EnsemblMetazoa" id="RPRC006507-RA">
    <property type="protein sequence ID" value="RPRC006507-PA"/>
    <property type="gene ID" value="RPRC006507"/>
</dbReference>
<proteinExistence type="predicted"/>
<dbReference type="AlphaFoldDB" id="T1HR37"/>
<dbReference type="InterPro" id="IPR036691">
    <property type="entry name" value="Endo/exonu/phosph_ase_sf"/>
</dbReference>
<keyword evidence="2" id="KW-1185">Reference proteome</keyword>
<organism evidence="1 2">
    <name type="scientific">Rhodnius prolixus</name>
    <name type="common">Triatomid bug</name>
    <dbReference type="NCBI Taxonomy" id="13249"/>
    <lineage>
        <taxon>Eukaryota</taxon>
        <taxon>Metazoa</taxon>
        <taxon>Ecdysozoa</taxon>
        <taxon>Arthropoda</taxon>
        <taxon>Hexapoda</taxon>
        <taxon>Insecta</taxon>
        <taxon>Pterygota</taxon>
        <taxon>Neoptera</taxon>
        <taxon>Paraneoptera</taxon>
        <taxon>Hemiptera</taxon>
        <taxon>Heteroptera</taxon>
        <taxon>Panheteroptera</taxon>
        <taxon>Cimicomorpha</taxon>
        <taxon>Reduviidae</taxon>
        <taxon>Triatominae</taxon>
        <taxon>Rhodnius</taxon>
    </lineage>
</organism>
<protein>
    <submittedName>
        <fullName evidence="1">Endonuclease/exonuclease/phosphatase domain-containing protein</fullName>
    </submittedName>
</protein>
<sequence>KEEFYDCLGNCIEKVPQYDTLILMGDFNAKIGKEEALKRVAGKYSLHDTTSENGMLMAQCAEMHSSDIIDFRSLRGPYCDSDHYLVKAKLRQKIAQVERPGTVKRTKWCTDKLRMSEVCKKYQESIDREMEKEISLENDISMGIDTRWKVVKEVMRRAAEETIGETKTGRNEEWFSERCKNSIEKRNQARLKLLQRYTRQNLEDYNAKRREAKRICREEKRKSINKRLENIENMNGEHNTRKFYK</sequence>
<name>T1HR37_RHOPR</name>
<dbReference type="InParanoid" id="T1HR37"/>